<dbReference type="EMBL" id="NIDE01000002">
    <property type="protein sequence ID" value="OWK45019.1"/>
    <property type="molecule type" value="Genomic_DNA"/>
</dbReference>
<feature type="transmembrane region" description="Helical" evidence="1">
    <location>
        <begin position="21"/>
        <end position="44"/>
    </location>
</feature>
<keyword evidence="1" id="KW-0812">Transmembrane</keyword>
<proteinExistence type="predicted"/>
<name>A0A225E6A0_9BACT</name>
<keyword evidence="1" id="KW-1133">Transmembrane helix</keyword>
<sequence>MLSLFGVEPLDQIATDSGKKLVVAAIVGVASTVASFVVGRYWGWYKAHREWHSKEFLNRVIVSLNIFADGYLKIRTVLERSLEEVFLNQVAIDKVLTAARACTPDEPILPIAKADRWYLLNFALNAVAEHFAAGQIRLDAGLPVTKIKYTLFLTCEVVGDERIRKVRAMLVRVDHLTAFPYPDTLPNLENPWHADRIKTLRRACELYAKEPDNFLTLEVCV</sequence>
<dbReference type="RefSeq" id="WP_088252804.1">
    <property type="nucleotide sequence ID" value="NZ_NIDE01000002.1"/>
</dbReference>
<keyword evidence="3" id="KW-1185">Reference proteome</keyword>
<comment type="caution">
    <text evidence="2">The sequence shown here is derived from an EMBL/GenBank/DDBJ whole genome shotgun (WGS) entry which is preliminary data.</text>
</comment>
<organism evidence="2 3">
    <name type="scientific">Fimbriiglobus ruber</name>
    <dbReference type="NCBI Taxonomy" id="1908690"/>
    <lineage>
        <taxon>Bacteria</taxon>
        <taxon>Pseudomonadati</taxon>
        <taxon>Planctomycetota</taxon>
        <taxon>Planctomycetia</taxon>
        <taxon>Gemmatales</taxon>
        <taxon>Gemmataceae</taxon>
        <taxon>Fimbriiglobus</taxon>
    </lineage>
</organism>
<evidence type="ECO:0008006" key="4">
    <source>
        <dbReference type="Google" id="ProtNLM"/>
    </source>
</evidence>
<gene>
    <name evidence="2" type="ORF">FRUB_01350</name>
</gene>
<accession>A0A225E6A0</accession>
<dbReference type="AlphaFoldDB" id="A0A225E6A0"/>
<keyword evidence="1" id="KW-0472">Membrane</keyword>
<reference evidence="3" key="1">
    <citation type="submission" date="2017-06" db="EMBL/GenBank/DDBJ databases">
        <title>Genome analysis of Fimbriiglobus ruber SP5, the first member of the order Planctomycetales with confirmed chitinolytic capability.</title>
        <authorList>
            <person name="Ravin N.V."/>
            <person name="Rakitin A.L."/>
            <person name="Ivanova A.A."/>
            <person name="Beletsky A.V."/>
            <person name="Kulichevskaya I.S."/>
            <person name="Mardanov A.V."/>
            <person name="Dedysh S.N."/>
        </authorList>
    </citation>
    <scope>NUCLEOTIDE SEQUENCE [LARGE SCALE GENOMIC DNA]</scope>
    <source>
        <strain evidence="3">SP5</strain>
    </source>
</reference>
<dbReference type="Proteomes" id="UP000214646">
    <property type="component" value="Unassembled WGS sequence"/>
</dbReference>
<evidence type="ECO:0000313" key="2">
    <source>
        <dbReference type="EMBL" id="OWK45019.1"/>
    </source>
</evidence>
<evidence type="ECO:0000313" key="3">
    <source>
        <dbReference type="Proteomes" id="UP000214646"/>
    </source>
</evidence>
<dbReference type="OrthoDB" id="265743at2"/>
<evidence type="ECO:0000256" key="1">
    <source>
        <dbReference type="SAM" id="Phobius"/>
    </source>
</evidence>
<protein>
    <recommendedName>
        <fullName evidence="4">DUF4760 domain-containing protein</fullName>
    </recommendedName>
</protein>